<feature type="region of interest" description="Disordered" evidence="2">
    <location>
        <begin position="187"/>
        <end position="214"/>
    </location>
</feature>
<protein>
    <submittedName>
        <fullName evidence="4">ADP-ribose pyrophosphatase</fullName>
    </submittedName>
</protein>
<evidence type="ECO:0000259" key="3">
    <source>
        <dbReference type="PROSITE" id="PS51462"/>
    </source>
</evidence>
<dbReference type="PANTHER" id="PTHR11839">
    <property type="entry name" value="UDP/ADP-SUGAR PYROPHOSPHATASE"/>
    <property type="match status" value="1"/>
</dbReference>
<dbReference type="Gene3D" id="3.90.79.10">
    <property type="entry name" value="Nucleoside Triphosphate Pyrophosphohydrolase"/>
    <property type="match status" value="1"/>
</dbReference>
<dbReference type="OrthoDB" id="9806150at2"/>
<keyword evidence="5" id="KW-1185">Reference proteome</keyword>
<organism evidence="4 5">
    <name type="scientific">Corynebacterium mycetoides</name>
    <dbReference type="NCBI Taxonomy" id="38302"/>
    <lineage>
        <taxon>Bacteria</taxon>
        <taxon>Bacillati</taxon>
        <taxon>Actinomycetota</taxon>
        <taxon>Actinomycetes</taxon>
        <taxon>Mycobacteriales</taxon>
        <taxon>Corynebacteriaceae</taxon>
        <taxon>Corynebacterium</taxon>
    </lineage>
</organism>
<dbReference type="GO" id="GO:0016787">
    <property type="term" value="F:hydrolase activity"/>
    <property type="evidence" value="ECO:0007669"/>
    <property type="project" value="UniProtKB-KW"/>
</dbReference>
<name>A0A1G9M9G0_9CORY</name>
<evidence type="ECO:0000313" key="5">
    <source>
        <dbReference type="Proteomes" id="UP000199350"/>
    </source>
</evidence>
<dbReference type="PANTHER" id="PTHR11839:SF31">
    <property type="entry name" value="ADP-RIBOSE PYROPHOSPHATASE"/>
    <property type="match status" value="1"/>
</dbReference>
<dbReference type="AlphaFoldDB" id="A0A1G9M9G0"/>
<keyword evidence="1" id="KW-0378">Hydrolase</keyword>
<sequence length="214" mass="23168">MPHDYAVTSSQLLVDAPILALRRDTVTMPGGNDATREVVEHLGAVAVVAMDERGRIVLVEQYRHSVGRRLKELPAGILDVEDEPELDCAKRELREEAGLAADTWGVLVDLVTSPGFAEEAVRVFMATGLSQVEQPEAEDEEADMSLEWVPLGEARDRVFAGEITNSIAVAGILAAHAVVSGEGAVRSTDEPFDLRPTSMARRRQGRGDGDLKKV</sequence>
<dbReference type="CDD" id="cd24158">
    <property type="entry name" value="NUDIX_ADPRase_Rv1700"/>
    <property type="match status" value="1"/>
</dbReference>
<dbReference type="Proteomes" id="UP000199350">
    <property type="component" value="Chromosome I"/>
</dbReference>
<dbReference type="Pfam" id="PF00293">
    <property type="entry name" value="NUDIX"/>
    <property type="match status" value="1"/>
</dbReference>
<evidence type="ECO:0000313" key="4">
    <source>
        <dbReference type="EMBL" id="SDL70325.1"/>
    </source>
</evidence>
<dbReference type="EMBL" id="LT629700">
    <property type="protein sequence ID" value="SDL70325.1"/>
    <property type="molecule type" value="Genomic_DNA"/>
</dbReference>
<dbReference type="GO" id="GO:0019693">
    <property type="term" value="P:ribose phosphate metabolic process"/>
    <property type="evidence" value="ECO:0007669"/>
    <property type="project" value="TreeGrafter"/>
</dbReference>
<dbReference type="InterPro" id="IPR000086">
    <property type="entry name" value="NUDIX_hydrolase_dom"/>
</dbReference>
<dbReference type="SUPFAM" id="SSF55811">
    <property type="entry name" value="Nudix"/>
    <property type="match status" value="1"/>
</dbReference>
<proteinExistence type="predicted"/>
<feature type="compositionally biased region" description="Basic and acidic residues" evidence="2">
    <location>
        <begin position="205"/>
        <end position="214"/>
    </location>
</feature>
<dbReference type="RefSeq" id="WP_092148299.1">
    <property type="nucleotide sequence ID" value="NZ_LT629700.1"/>
</dbReference>
<feature type="domain" description="Nudix hydrolase" evidence="3">
    <location>
        <begin position="39"/>
        <end position="171"/>
    </location>
</feature>
<gene>
    <name evidence="4" type="ORF">SAMN04488535_0489</name>
</gene>
<evidence type="ECO:0000256" key="1">
    <source>
        <dbReference type="ARBA" id="ARBA00022801"/>
    </source>
</evidence>
<evidence type="ECO:0000256" key="2">
    <source>
        <dbReference type="SAM" id="MobiDB-lite"/>
    </source>
</evidence>
<accession>A0A1G9M9G0</accession>
<dbReference type="GO" id="GO:0006753">
    <property type="term" value="P:nucleoside phosphate metabolic process"/>
    <property type="evidence" value="ECO:0007669"/>
    <property type="project" value="TreeGrafter"/>
</dbReference>
<dbReference type="PROSITE" id="PS51462">
    <property type="entry name" value="NUDIX"/>
    <property type="match status" value="1"/>
</dbReference>
<dbReference type="STRING" id="38302.SAMN04488535_0489"/>
<dbReference type="GO" id="GO:0005829">
    <property type="term" value="C:cytosol"/>
    <property type="evidence" value="ECO:0007669"/>
    <property type="project" value="TreeGrafter"/>
</dbReference>
<reference evidence="5" key="1">
    <citation type="submission" date="2016-10" db="EMBL/GenBank/DDBJ databases">
        <authorList>
            <person name="Varghese N."/>
            <person name="Submissions S."/>
        </authorList>
    </citation>
    <scope>NUCLEOTIDE SEQUENCE [LARGE SCALE GENOMIC DNA]</scope>
    <source>
        <strain evidence="5">DSM 20632</strain>
    </source>
</reference>
<dbReference type="InterPro" id="IPR015797">
    <property type="entry name" value="NUDIX_hydrolase-like_dom_sf"/>
</dbReference>